<dbReference type="GO" id="GO:0031992">
    <property type="term" value="F:energy transducer activity"/>
    <property type="evidence" value="ECO:0007669"/>
    <property type="project" value="InterPro"/>
</dbReference>
<dbReference type="InterPro" id="IPR006260">
    <property type="entry name" value="TonB/TolA_C"/>
</dbReference>
<dbReference type="AlphaFoldDB" id="Q02AZ3"/>
<dbReference type="SUPFAM" id="SSF74653">
    <property type="entry name" value="TolA/TonB C-terminal domain"/>
    <property type="match status" value="1"/>
</dbReference>
<dbReference type="GO" id="GO:0030288">
    <property type="term" value="C:outer membrane-bounded periplasmic space"/>
    <property type="evidence" value="ECO:0007669"/>
    <property type="project" value="InterPro"/>
</dbReference>
<evidence type="ECO:0000256" key="2">
    <source>
        <dbReference type="ARBA" id="ARBA00022692"/>
    </source>
</evidence>
<dbReference type="EMBL" id="CP000473">
    <property type="protein sequence ID" value="ABJ81773.1"/>
    <property type="molecule type" value="Genomic_DNA"/>
</dbReference>
<dbReference type="STRING" id="234267.Acid_0774"/>
<dbReference type="GO" id="GO:0016020">
    <property type="term" value="C:membrane"/>
    <property type="evidence" value="ECO:0007669"/>
    <property type="project" value="UniProtKB-SubCell"/>
</dbReference>
<dbReference type="GO" id="GO:0055085">
    <property type="term" value="P:transmembrane transport"/>
    <property type="evidence" value="ECO:0007669"/>
    <property type="project" value="InterPro"/>
</dbReference>
<dbReference type="HOGENOM" id="CLU_501424_0_0_0"/>
<accession>Q02AZ3</accession>
<dbReference type="Gene3D" id="3.30.1150.10">
    <property type="match status" value="1"/>
</dbReference>
<proteinExistence type="predicted"/>
<keyword evidence="4" id="KW-0472">Membrane</keyword>
<dbReference type="NCBIfam" id="TIGR01352">
    <property type="entry name" value="tonB_Cterm"/>
    <property type="match status" value="1"/>
</dbReference>
<dbReference type="OrthoDB" id="115602at2"/>
<organism evidence="7">
    <name type="scientific">Solibacter usitatus (strain Ellin6076)</name>
    <dbReference type="NCBI Taxonomy" id="234267"/>
    <lineage>
        <taxon>Bacteria</taxon>
        <taxon>Pseudomonadati</taxon>
        <taxon>Acidobacteriota</taxon>
        <taxon>Terriglobia</taxon>
        <taxon>Bryobacterales</taxon>
        <taxon>Solibacteraceae</taxon>
        <taxon>Candidatus Solibacter</taxon>
    </lineage>
</organism>
<sequence>MTKAPAGDPSRLRSSVSFAVSACVHSWALAWVILGGSAGPAERPKSIYDQEIRPNEKKIIWYSLRDKLPEISPADASADARAPRALHKAPQIMVAGKKDDAQPAQLIWTPIPEVATPKTEPLPNVVAVAPPPKLIRPFVAPPAAPPPAPAAPVLPDAPKVAAAAVPNTAAPVPGAGAKPQPRAFAPPPDVRLQRQAAILLPEAPVTAMVVEPNALPFSGAGPKPRPRDFVPPAATRPGTAASAALALPAIPEVANMAAPSSGGLGKVPKAFIPPPSRPAPSGQAPGISAETPSVAGTAAVPAETTLAIVGLNPARTTEVPPPPGSRAASFSAGPELRVNGGAGGGSPTMVNVPGLIVKGGPKDAEPTLMAPFSPTSKENLTAAARYARTLPPKPVEEPSAARVTEAPDPRLAGRVVYTVAIQMPNVTSYSGSWLVWFAEHEPVPGAAPPQVKPPVPLRKVDPKYVASAAADRVEGKIRLFGIIRRDGRVDGVTLLLHLDNRLDATAIEALTKWQFEPALRNGKPVEVDAVFEIPFHLAPRAVK</sequence>
<dbReference type="InterPro" id="IPR003538">
    <property type="entry name" value="TonB"/>
</dbReference>
<dbReference type="KEGG" id="sus:Acid_0774"/>
<dbReference type="PRINTS" id="PR01374">
    <property type="entry name" value="TONBPROTEIN"/>
</dbReference>
<dbReference type="InParanoid" id="Q02AZ3"/>
<dbReference type="eggNOG" id="COG0810">
    <property type="taxonomic scope" value="Bacteria"/>
</dbReference>
<evidence type="ECO:0000256" key="5">
    <source>
        <dbReference type="SAM" id="MobiDB-lite"/>
    </source>
</evidence>
<evidence type="ECO:0000259" key="6">
    <source>
        <dbReference type="PROSITE" id="PS52015"/>
    </source>
</evidence>
<evidence type="ECO:0000313" key="7">
    <source>
        <dbReference type="EMBL" id="ABJ81773.1"/>
    </source>
</evidence>
<dbReference type="Pfam" id="PF03544">
    <property type="entry name" value="TonB_C"/>
    <property type="match status" value="1"/>
</dbReference>
<comment type="subcellular location">
    <subcellularLocation>
        <location evidence="1">Membrane</location>
        <topology evidence="1">Single-pass membrane protein</topology>
    </subcellularLocation>
</comment>
<protein>
    <submittedName>
        <fullName evidence="7">TonB family protein</fullName>
    </submittedName>
</protein>
<dbReference type="InterPro" id="IPR037682">
    <property type="entry name" value="TonB_C"/>
</dbReference>
<keyword evidence="3" id="KW-1133">Transmembrane helix</keyword>
<evidence type="ECO:0000256" key="4">
    <source>
        <dbReference type="ARBA" id="ARBA00023136"/>
    </source>
</evidence>
<keyword evidence="2" id="KW-0812">Transmembrane</keyword>
<gene>
    <name evidence="7" type="ordered locus">Acid_0774</name>
</gene>
<feature type="region of interest" description="Disordered" evidence="5">
    <location>
        <begin position="314"/>
        <end position="345"/>
    </location>
</feature>
<reference evidence="7" key="1">
    <citation type="submission" date="2006-10" db="EMBL/GenBank/DDBJ databases">
        <title>Complete sequence of Solibacter usitatus Ellin6076.</title>
        <authorList>
            <consortium name="US DOE Joint Genome Institute"/>
            <person name="Copeland A."/>
            <person name="Lucas S."/>
            <person name="Lapidus A."/>
            <person name="Barry K."/>
            <person name="Detter J.C."/>
            <person name="Glavina del Rio T."/>
            <person name="Hammon N."/>
            <person name="Israni S."/>
            <person name="Dalin E."/>
            <person name="Tice H."/>
            <person name="Pitluck S."/>
            <person name="Thompson L.S."/>
            <person name="Brettin T."/>
            <person name="Bruce D."/>
            <person name="Han C."/>
            <person name="Tapia R."/>
            <person name="Gilna P."/>
            <person name="Schmutz J."/>
            <person name="Larimer F."/>
            <person name="Land M."/>
            <person name="Hauser L."/>
            <person name="Kyrpides N."/>
            <person name="Mikhailova N."/>
            <person name="Janssen P.H."/>
            <person name="Kuske C.R."/>
            <person name="Richardson P."/>
        </authorList>
    </citation>
    <scope>NUCLEOTIDE SEQUENCE</scope>
    <source>
        <strain evidence="7">Ellin6076</strain>
    </source>
</reference>
<dbReference type="GO" id="GO:0015891">
    <property type="term" value="P:siderophore transport"/>
    <property type="evidence" value="ECO:0007669"/>
    <property type="project" value="InterPro"/>
</dbReference>
<dbReference type="PROSITE" id="PS52015">
    <property type="entry name" value="TONB_CTD"/>
    <property type="match status" value="1"/>
</dbReference>
<name>Q02AZ3_SOLUE</name>
<feature type="domain" description="TonB C-terminal" evidence="6">
    <location>
        <begin position="449"/>
        <end position="543"/>
    </location>
</feature>
<evidence type="ECO:0000256" key="3">
    <source>
        <dbReference type="ARBA" id="ARBA00022989"/>
    </source>
</evidence>
<evidence type="ECO:0000256" key="1">
    <source>
        <dbReference type="ARBA" id="ARBA00004167"/>
    </source>
</evidence>